<evidence type="ECO:0000256" key="2">
    <source>
        <dbReference type="ARBA" id="ARBA00009054"/>
    </source>
</evidence>
<feature type="compositionally biased region" description="Low complexity" evidence="12">
    <location>
        <begin position="28"/>
        <end position="71"/>
    </location>
</feature>
<evidence type="ECO:0000256" key="5">
    <source>
        <dbReference type="ARBA" id="ARBA00023016"/>
    </source>
</evidence>
<dbReference type="SUPFAM" id="SSF51064">
    <property type="entry name" value="Head domain of nucleotide exchange factor GrpE"/>
    <property type="match status" value="1"/>
</dbReference>
<dbReference type="GO" id="GO:0000774">
    <property type="term" value="F:adenyl-nucleotide exchange factor activity"/>
    <property type="evidence" value="ECO:0007669"/>
    <property type="project" value="InterPro"/>
</dbReference>
<dbReference type="RefSeq" id="WP_023928056.1">
    <property type="nucleotide sequence ID" value="NZ_KI669454.1"/>
</dbReference>
<dbReference type="NCBIfam" id="NF010747">
    <property type="entry name" value="PRK14149.1"/>
    <property type="match status" value="1"/>
</dbReference>
<evidence type="ECO:0000256" key="9">
    <source>
        <dbReference type="ARBA" id="ARBA00076414"/>
    </source>
</evidence>
<dbReference type="PANTHER" id="PTHR21237">
    <property type="entry name" value="GRPE PROTEIN"/>
    <property type="match status" value="1"/>
</dbReference>
<dbReference type="SUPFAM" id="SSF58014">
    <property type="entry name" value="Coiled-coil domain of nucleotide exchange factor GrpE"/>
    <property type="match status" value="1"/>
</dbReference>
<reference evidence="13 14" key="1">
    <citation type="journal article" date="2014" name="Genome Announc.">
        <title>Draft genome sequences of six enterohepatic helicobacter species isolated from humans and one from rhesus macaques.</title>
        <authorList>
            <person name="Shen Z."/>
            <person name="Sheh A."/>
            <person name="Young S.K."/>
            <person name="Abouelliel A."/>
            <person name="Ward D.V."/>
            <person name="Earl A.M."/>
            <person name="Fox J.G."/>
        </authorList>
    </citation>
    <scope>NUCLEOTIDE SEQUENCE [LARGE SCALE GENOMIC DNA]</scope>
    <source>
        <strain evidence="13 14">MIT 99-5501</strain>
    </source>
</reference>
<comment type="subunit">
    <text evidence="3 10">Homodimer.</text>
</comment>
<gene>
    <name evidence="10" type="primary">grpE</name>
    <name evidence="13" type="ORF">HMPREF2086_01314</name>
</gene>
<dbReference type="PRINTS" id="PR00773">
    <property type="entry name" value="GRPEPROTEIN"/>
</dbReference>
<keyword evidence="6 10" id="KW-0143">Chaperone</keyword>
<evidence type="ECO:0000313" key="14">
    <source>
        <dbReference type="Proteomes" id="UP000018731"/>
    </source>
</evidence>
<evidence type="ECO:0000256" key="7">
    <source>
        <dbReference type="ARBA" id="ARBA00053401"/>
    </source>
</evidence>
<keyword evidence="5 10" id="KW-0346">Stress response</keyword>
<dbReference type="GO" id="GO:0005829">
    <property type="term" value="C:cytosol"/>
    <property type="evidence" value="ECO:0007669"/>
    <property type="project" value="TreeGrafter"/>
</dbReference>
<dbReference type="STRING" id="1357400.HMPREF2086_01314"/>
<name>V8C839_9HELI</name>
<dbReference type="InterPro" id="IPR009012">
    <property type="entry name" value="GrpE_head"/>
</dbReference>
<dbReference type="FunFam" id="2.30.22.10:FF:000001">
    <property type="entry name" value="Protein GrpE"/>
    <property type="match status" value="1"/>
</dbReference>
<comment type="similarity">
    <text evidence="2 10 11">Belongs to the GrpE family.</text>
</comment>
<evidence type="ECO:0000313" key="13">
    <source>
        <dbReference type="EMBL" id="ETD23509.1"/>
    </source>
</evidence>
<dbReference type="Pfam" id="PF01025">
    <property type="entry name" value="GrpE"/>
    <property type="match status" value="1"/>
</dbReference>
<dbReference type="InterPro" id="IPR000740">
    <property type="entry name" value="GrpE"/>
</dbReference>
<evidence type="ECO:0000256" key="11">
    <source>
        <dbReference type="RuleBase" id="RU004478"/>
    </source>
</evidence>
<protein>
    <recommendedName>
        <fullName evidence="8 10">Protein GrpE</fullName>
    </recommendedName>
    <alternativeName>
        <fullName evidence="9 10">HSP-70 cofactor</fullName>
    </alternativeName>
</protein>
<comment type="function">
    <text evidence="7 10">Participates actively in the response to hyperosmotic and heat shock by preventing the aggregation of stress-denatured proteins, in association with DnaK and GrpE. It is the nucleotide exchange factor for DnaK and may function as a thermosensor. Unfolded proteins bind initially to DnaJ; upon interaction with the DnaJ-bound protein, DnaK hydrolyzes its bound ATP, resulting in the formation of a stable complex. GrpE releases ADP from DnaK; ATP binding to DnaK triggers the release of the substrate protein, thus completing the reaction cycle. Several rounds of ATP-dependent interactions between DnaJ, DnaK and GrpE are required for fully efficient folding.</text>
</comment>
<dbReference type="HAMAP" id="MF_01151">
    <property type="entry name" value="GrpE"/>
    <property type="match status" value="1"/>
</dbReference>
<evidence type="ECO:0000256" key="1">
    <source>
        <dbReference type="ARBA" id="ARBA00004496"/>
    </source>
</evidence>
<dbReference type="eggNOG" id="COG0576">
    <property type="taxonomic scope" value="Bacteria"/>
</dbReference>
<dbReference type="Proteomes" id="UP000018731">
    <property type="component" value="Unassembled WGS sequence"/>
</dbReference>
<evidence type="ECO:0000256" key="3">
    <source>
        <dbReference type="ARBA" id="ARBA00011738"/>
    </source>
</evidence>
<feature type="compositionally biased region" description="Low complexity" evidence="12">
    <location>
        <begin position="1"/>
        <end position="12"/>
    </location>
</feature>
<dbReference type="GO" id="GO:0051087">
    <property type="term" value="F:protein-folding chaperone binding"/>
    <property type="evidence" value="ECO:0007669"/>
    <property type="project" value="InterPro"/>
</dbReference>
<comment type="subcellular location">
    <subcellularLocation>
        <location evidence="1 10">Cytoplasm</location>
    </subcellularLocation>
</comment>
<dbReference type="InterPro" id="IPR013805">
    <property type="entry name" value="GrpE_CC"/>
</dbReference>
<dbReference type="GO" id="GO:0042803">
    <property type="term" value="F:protein homodimerization activity"/>
    <property type="evidence" value="ECO:0007669"/>
    <property type="project" value="InterPro"/>
</dbReference>
<dbReference type="GO" id="GO:0051082">
    <property type="term" value="F:unfolded protein binding"/>
    <property type="evidence" value="ECO:0007669"/>
    <property type="project" value="TreeGrafter"/>
</dbReference>
<sequence length="216" mass="23890">MSQDSMQSSDLDSALESKSADFSDCAQEELISQSSAQSQEAQETAKSQSSTDLADSSADLSQSDSSGQGDSSDIDTLKSQLSEWKDKYVRAHADFENVKKRLERDKNQALEYAYEKIAKDLLPIIDTLDRAKEAAKEHSAILEGINLTQDNLLKALQKHGIEEISTSGEFDPNLHECIMQVQNEGLKDGDIAQVLQKGYVYKERTLRPAMVAIVKN</sequence>
<dbReference type="GO" id="GO:0006457">
    <property type="term" value="P:protein folding"/>
    <property type="evidence" value="ECO:0007669"/>
    <property type="project" value="InterPro"/>
</dbReference>
<dbReference type="NCBIfam" id="NF010738">
    <property type="entry name" value="PRK14140.1"/>
    <property type="match status" value="1"/>
</dbReference>
<dbReference type="PANTHER" id="PTHR21237:SF23">
    <property type="entry name" value="GRPE PROTEIN HOMOLOG, MITOCHONDRIAL"/>
    <property type="match status" value="1"/>
</dbReference>
<dbReference type="EMBL" id="AZJI01000005">
    <property type="protein sequence ID" value="ETD23509.1"/>
    <property type="molecule type" value="Genomic_DNA"/>
</dbReference>
<evidence type="ECO:0000256" key="4">
    <source>
        <dbReference type="ARBA" id="ARBA00022490"/>
    </source>
</evidence>
<evidence type="ECO:0000256" key="6">
    <source>
        <dbReference type="ARBA" id="ARBA00023186"/>
    </source>
</evidence>
<comment type="caution">
    <text evidence="13">The sequence shown here is derived from an EMBL/GenBank/DDBJ whole genome shotgun (WGS) entry which is preliminary data.</text>
</comment>
<dbReference type="PATRIC" id="fig|1357400.3.peg.1760"/>
<dbReference type="AlphaFoldDB" id="V8C839"/>
<evidence type="ECO:0000256" key="10">
    <source>
        <dbReference type="HAMAP-Rule" id="MF_01151"/>
    </source>
</evidence>
<dbReference type="Gene3D" id="3.90.20.20">
    <property type="match status" value="1"/>
</dbReference>
<dbReference type="HOGENOM" id="CLU_057217_6_3_7"/>
<organism evidence="13 14">
    <name type="scientific">Helicobacter macacae MIT 99-5501</name>
    <dbReference type="NCBI Taxonomy" id="1357400"/>
    <lineage>
        <taxon>Bacteria</taxon>
        <taxon>Pseudomonadati</taxon>
        <taxon>Campylobacterota</taxon>
        <taxon>Epsilonproteobacteria</taxon>
        <taxon>Campylobacterales</taxon>
        <taxon>Helicobacteraceae</taxon>
        <taxon>Helicobacter</taxon>
    </lineage>
</organism>
<feature type="region of interest" description="Disordered" evidence="12">
    <location>
        <begin position="1"/>
        <end position="74"/>
    </location>
</feature>
<dbReference type="Gene3D" id="2.30.22.10">
    <property type="entry name" value="Head domain of nucleotide exchange factor GrpE"/>
    <property type="match status" value="1"/>
</dbReference>
<evidence type="ECO:0000256" key="8">
    <source>
        <dbReference type="ARBA" id="ARBA00072274"/>
    </source>
</evidence>
<dbReference type="CDD" id="cd00446">
    <property type="entry name" value="GrpE"/>
    <property type="match status" value="1"/>
</dbReference>
<proteinExistence type="inferred from homology"/>
<accession>V8C839</accession>
<keyword evidence="4 10" id="KW-0963">Cytoplasm</keyword>
<evidence type="ECO:0000256" key="12">
    <source>
        <dbReference type="SAM" id="MobiDB-lite"/>
    </source>
</evidence>
<keyword evidence="14" id="KW-1185">Reference proteome</keyword>